<evidence type="ECO:0000256" key="8">
    <source>
        <dbReference type="ARBA" id="ARBA00022806"/>
    </source>
</evidence>
<evidence type="ECO:0000256" key="4">
    <source>
        <dbReference type="ARBA" id="ARBA00022723"/>
    </source>
</evidence>
<proteinExistence type="inferred from homology"/>
<evidence type="ECO:0000259" key="19">
    <source>
        <dbReference type="PROSITE" id="PS51327"/>
    </source>
</evidence>
<dbReference type="SUPFAM" id="SSF69065">
    <property type="entry name" value="RNase III domain-like"/>
    <property type="match status" value="2"/>
</dbReference>
<keyword evidence="13" id="KW-0464">Manganese</keyword>
<evidence type="ECO:0000259" key="18">
    <source>
        <dbReference type="PROSITE" id="PS51194"/>
    </source>
</evidence>
<dbReference type="Pfam" id="PF00636">
    <property type="entry name" value="Ribonuclease_3"/>
    <property type="match status" value="2"/>
</dbReference>
<dbReference type="Proteomes" id="UP000800038">
    <property type="component" value="Unassembled WGS sequence"/>
</dbReference>
<dbReference type="InterPro" id="IPR027417">
    <property type="entry name" value="P-loop_NTPase"/>
</dbReference>
<feature type="domain" description="Dicer dsRNA-binding fold" evidence="19">
    <location>
        <begin position="577"/>
        <end position="671"/>
    </location>
</feature>
<name>A0A6A5SYV7_9PLEO</name>
<dbReference type="GO" id="GO:0051607">
    <property type="term" value="P:defense response to virus"/>
    <property type="evidence" value="ECO:0007669"/>
    <property type="project" value="UniProtKB-KW"/>
</dbReference>
<feature type="domain" description="Helicase C-terminal" evidence="18">
    <location>
        <begin position="379"/>
        <end position="555"/>
    </location>
</feature>
<dbReference type="GO" id="GO:0030422">
    <property type="term" value="P:siRNA processing"/>
    <property type="evidence" value="ECO:0007669"/>
    <property type="project" value="TreeGrafter"/>
</dbReference>
<evidence type="ECO:0000256" key="14">
    <source>
        <dbReference type="ARBA" id="ARBA00025403"/>
    </source>
</evidence>
<keyword evidence="11 15" id="KW-0694">RNA-binding</keyword>
<evidence type="ECO:0000256" key="7">
    <source>
        <dbReference type="ARBA" id="ARBA00022801"/>
    </source>
</evidence>
<dbReference type="InterPro" id="IPR036389">
    <property type="entry name" value="RNase_III_sf"/>
</dbReference>
<feature type="domain" description="RNase III" evidence="16">
    <location>
        <begin position="1120"/>
        <end position="1296"/>
    </location>
</feature>
<dbReference type="Pfam" id="PF00270">
    <property type="entry name" value="DEAD"/>
    <property type="match status" value="1"/>
</dbReference>
<dbReference type="PROSITE" id="PS00517">
    <property type="entry name" value="RNASE_3_1"/>
    <property type="match status" value="1"/>
</dbReference>
<dbReference type="GO" id="GO:0046872">
    <property type="term" value="F:metal ion binding"/>
    <property type="evidence" value="ECO:0007669"/>
    <property type="project" value="UniProtKB-KW"/>
</dbReference>
<gene>
    <name evidence="20" type="ORF">EJ02DRAFT_369929</name>
</gene>
<dbReference type="Pfam" id="PF03368">
    <property type="entry name" value="Dicer_dimer"/>
    <property type="match status" value="1"/>
</dbReference>
<dbReference type="OrthoDB" id="416741at2759"/>
<evidence type="ECO:0000256" key="13">
    <source>
        <dbReference type="ARBA" id="ARBA00023211"/>
    </source>
</evidence>
<dbReference type="SMART" id="SM00487">
    <property type="entry name" value="DEXDc"/>
    <property type="match status" value="1"/>
</dbReference>
<dbReference type="CDD" id="cd18802">
    <property type="entry name" value="SF2_C_dicer"/>
    <property type="match status" value="1"/>
</dbReference>
<dbReference type="GO" id="GO:0005737">
    <property type="term" value="C:cytoplasm"/>
    <property type="evidence" value="ECO:0007669"/>
    <property type="project" value="TreeGrafter"/>
</dbReference>
<keyword evidence="5" id="KW-0677">Repeat</keyword>
<dbReference type="Gene3D" id="3.30.160.380">
    <property type="entry name" value="Dicer dimerisation domain"/>
    <property type="match status" value="1"/>
</dbReference>
<evidence type="ECO:0000256" key="2">
    <source>
        <dbReference type="ARBA" id="ARBA00001946"/>
    </source>
</evidence>
<dbReference type="Gene3D" id="1.10.1520.10">
    <property type="entry name" value="Ribonuclease III domain"/>
    <property type="match status" value="2"/>
</dbReference>
<dbReference type="InterPro" id="IPR011545">
    <property type="entry name" value="DEAD/DEAH_box_helicase_dom"/>
</dbReference>
<evidence type="ECO:0000256" key="5">
    <source>
        <dbReference type="ARBA" id="ARBA00022737"/>
    </source>
</evidence>
<dbReference type="FunFam" id="3.40.50.300:FF:001669">
    <property type="entry name" value="Dicer-like protein 1"/>
    <property type="match status" value="1"/>
</dbReference>
<evidence type="ECO:0008006" key="22">
    <source>
        <dbReference type="Google" id="ProtNLM"/>
    </source>
</evidence>
<dbReference type="PROSITE" id="PS51194">
    <property type="entry name" value="HELICASE_CTER"/>
    <property type="match status" value="1"/>
</dbReference>
<dbReference type="PROSITE" id="PS51192">
    <property type="entry name" value="HELICASE_ATP_BIND_1"/>
    <property type="match status" value="1"/>
</dbReference>
<keyword evidence="8" id="KW-0347">Helicase</keyword>
<dbReference type="SMART" id="SM00490">
    <property type="entry name" value="HELICc"/>
    <property type="match status" value="1"/>
</dbReference>
<keyword evidence="9" id="KW-0067">ATP-binding</keyword>
<dbReference type="InterPro" id="IPR005034">
    <property type="entry name" value="Dicer_dimerisation"/>
</dbReference>
<dbReference type="GO" id="GO:0005634">
    <property type="term" value="C:nucleus"/>
    <property type="evidence" value="ECO:0007669"/>
    <property type="project" value="TreeGrafter"/>
</dbReference>
<evidence type="ECO:0000256" key="12">
    <source>
        <dbReference type="ARBA" id="ARBA00023118"/>
    </source>
</evidence>
<feature type="domain" description="Helicase ATP-binding" evidence="17">
    <location>
        <begin position="31"/>
        <end position="210"/>
    </location>
</feature>
<dbReference type="CDD" id="cd18034">
    <property type="entry name" value="DEXHc_dicer"/>
    <property type="match status" value="1"/>
</dbReference>
<dbReference type="InterPro" id="IPR001650">
    <property type="entry name" value="Helicase_C-like"/>
</dbReference>
<accession>A0A6A5SYV7</accession>
<comment type="cofactor">
    <cofactor evidence="1">
        <name>Mn(2+)</name>
        <dbReference type="ChEBI" id="CHEBI:29035"/>
    </cofactor>
</comment>
<keyword evidence="12" id="KW-0051">Antiviral defense</keyword>
<evidence type="ECO:0000313" key="21">
    <source>
        <dbReference type="Proteomes" id="UP000800038"/>
    </source>
</evidence>
<keyword evidence="7" id="KW-0378">Hydrolase</keyword>
<keyword evidence="10" id="KW-0460">Magnesium</keyword>
<comment type="cofactor">
    <cofactor evidence="2">
        <name>Mg(2+)</name>
        <dbReference type="ChEBI" id="CHEBI:18420"/>
    </cofactor>
</comment>
<keyword evidence="21" id="KW-1185">Reference proteome</keyword>
<dbReference type="InterPro" id="IPR014001">
    <property type="entry name" value="Helicase_ATP-bd"/>
</dbReference>
<evidence type="ECO:0000256" key="6">
    <source>
        <dbReference type="ARBA" id="ARBA00022741"/>
    </source>
</evidence>
<evidence type="ECO:0000256" key="3">
    <source>
        <dbReference type="ARBA" id="ARBA00022721"/>
    </source>
</evidence>
<protein>
    <recommendedName>
        <fullName evidence="22">P-loop containing nucleoside triphosphate hydrolase protein</fullName>
    </recommendedName>
</protein>
<keyword evidence="6" id="KW-0547">Nucleotide-binding</keyword>
<dbReference type="PANTHER" id="PTHR14950">
    <property type="entry name" value="DICER-RELATED"/>
    <property type="match status" value="1"/>
</dbReference>
<dbReference type="GO" id="GO:0005524">
    <property type="term" value="F:ATP binding"/>
    <property type="evidence" value="ECO:0007669"/>
    <property type="project" value="UniProtKB-KW"/>
</dbReference>
<sequence>MYSPEGSSPGATVIAASQNEPFRLRSYQAEMVEESMKSNIIVVMDTGSGKTHIAIERTRAELETCHPHKLVWFLAPTVALCEQQYEVFQSNLPGFGYQILCGRNDINLWTKQSDWDAVLHNVRIVLSTHQVLLDALTHGFFKMSKLALLIFDEAHHCTLKHAAHRIMSDFYMPQVETGCSELPKILGLSASPVMKAKATTQDLQQIEQNLSATVKTPKLHHSELVRHVHRPELFQIDYPSELPDNERSHLLLALKQAYISYDLMTDPDVIKLLKQQQSGYDVSKQLQKLWVSQKTYCNKQLKTLVSKAEAMAEELGTSATEWFLQQCIAQFEKTTRVSDQQLLDWSGDEKLHLLNILRRLPFPNTSHSPSDILANISRKVEILVNTLVAEATDNPGFTGLVFIEQRVWVAALAEILSVHPRTRDLLRIGTFLGSSQFDKRKSNISSFAEPRNQQSTLEEFRAGNLNLILATSVLEEGIDVSSCHLVVCFERPTNLKSFIQRRGRARKQQSKYFIFTPDTEAARSPESWQSLEAQMREAYENDLRHAKAAEEREEIDEDGQRHFRVLSTGALLTLDNASQHLHHFCALLGSGAYINTRPQFEFIKTASGLTTAKVMLPISVDPTVRTAKSLESWRTERMAQKDVAFEAYKSLHLAGLVNENLLPAREEADNQASQFQIPDNRPSFVPVSPTLDPWPMVAQHYQDNPHVWFRTLLEVSAPGEGPIRMVLLTPISMAAMPETLLYWNKTMRYTVEYSLLPGTNLSDDEIQILRSITCRILQSVLPGHVAKDKDDFLWLLAPCDPLGCIMNIAQLREWDASNTGYRSVSEILTQGDHDAANWGIITQQGDLRKYMPKALRVPQNQVSPGLREAQVYAVRLPKRKDFLHPVYGITNENDAYTRVETLPASQCIVDNLPTPYSILALLLPSILHRFEVCMVADILRTTHLKPLSFEGSNLPIIETALTASSADDENNYQRLEFLGDCILKFIASLHLMADNLIQSESFLTGKKGRIISNGFLARANLAAGIDQFIITKRFTGAKWKPRYVEQTLADKPPPVKLQKSSKLVADIIESLIGASYVIGGFPKAFICVQTLLPLENWTPIPDANRILHDIAPTQCTIMNLDVVEELIGHTFTKKALLLEALTHASFIGINVHCSYERLEFLGDAVLDYIVSRRLYAHKPKISHRQMHAVRTAMVNASFLTYSMLETEVPEVLTNKATLQPETHLRTLWQFLRSSSPQLIASRDVALAQHADARTQIAAALAKDARYPWHVLSLTDPPKFLSDIVESIMGAIYVDSHGDIPACEAFFRRLGIFSALDRILRDSVDCLHPKERLGHLAVEKGVEYVRITDEQENVLGDKNVYRCQVRVGGQDVGGVVEGLKRLNTETIAAWRASGVLEEGGGVVMEESEGGEVFHDADEYGGAILED</sequence>
<evidence type="ECO:0000256" key="11">
    <source>
        <dbReference type="ARBA" id="ARBA00022884"/>
    </source>
</evidence>
<dbReference type="InterPro" id="IPR000999">
    <property type="entry name" value="RNase_III_dom"/>
</dbReference>
<evidence type="ECO:0000259" key="17">
    <source>
        <dbReference type="PROSITE" id="PS51192"/>
    </source>
</evidence>
<dbReference type="Pfam" id="PF00271">
    <property type="entry name" value="Helicase_C"/>
    <property type="match status" value="1"/>
</dbReference>
<evidence type="ECO:0000256" key="9">
    <source>
        <dbReference type="ARBA" id="ARBA00022840"/>
    </source>
</evidence>
<dbReference type="EMBL" id="ML976011">
    <property type="protein sequence ID" value="KAF1945170.1"/>
    <property type="molecule type" value="Genomic_DNA"/>
</dbReference>
<evidence type="ECO:0000256" key="10">
    <source>
        <dbReference type="ARBA" id="ARBA00022842"/>
    </source>
</evidence>
<dbReference type="PANTHER" id="PTHR14950:SF37">
    <property type="entry name" value="ENDORIBONUCLEASE DICER"/>
    <property type="match status" value="1"/>
</dbReference>
<dbReference type="SUPFAM" id="SSF52540">
    <property type="entry name" value="P-loop containing nucleoside triphosphate hydrolases"/>
    <property type="match status" value="1"/>
</dbReference>
<keyword evidence="4" id="KW-0479">Metal-binding</keyword>
<evidence type="ECO:0000259" key="16">
    <source>
        <dbReference type="PROSITE" id="PS50142"/>
    </source>
</evidence>
<dbReference type="FunFam" id="1.10.1520.10:FF:000032">
    <property type="entry name" value="Dicer-like protein 2"/>
    <property type="match status" value="1"/>
</dbReference>
<dbReference type="GO" id="GO:0050688">
    <property type="term" value="P:regulation of defense response to virus"/>
    <property type="evidence" value="ECO:0007669"/>
    <property type="project" value="UniProtKB-KW"/>
</dbReference>
<dbReference type="SMART" id="SM00535">
    <property type="entry name" value="RIBOc"/>
    <property type="match status" value="2"/>
</dbReference>
<dbReference type="Gene3D" id="3.40.50.300">
    <property type="entry name" value="P-loop containing nucleotide triphosphate hydrolases"/>
    <property type="match status" value="2"/>
</dbReference>
<dbReference type="InterPro" id="IPR038248">
    <property type="entry name" value="Dicer_dimer_sf"/>
</dbReference>
<evidence type="ECO:0000256" key="15">
    <source>
        <dbReference type="PROSITE-ProRule" id="PRU00657"/>
    </source>
</evidence>
<dbReference type="GO" id="GO:0004525">
    <property type="term" value="F:ribonuclease III activity"/>
    <property type="evidence" value="ECO:0007669"/>
    <property type="project" value="InterPro"/>
</dbReference>
<keyword evidence="3" id="KW-0930">Antiviral protein</keyword>
<dbReference type="PROSITE" id="PS51327">
    <property type="entry name" value="DICER_DSRBF"/>
    <property type="match status" value="1"/>
</dbReference>
<dbReference type="GO" id="GO:0004386">
    <property type="term" value="F:helicase activity"/>
    <property type="evidence" value="ECO:0007669"/>
    <property type="project" value="UniProtKB-KW"/>
</dbReference>
<reference evidence="20" key="1">
    <citation type="journal article" date="2020" name="Stud. Mycol.">
        <title>101 Dothideomycetes genomes: a test case for predicting lifestyles and emergence of pathogens.</title>
        <authorList>
            <person name="Haridas S."/>
            <person name="Albert R."/>
            <person name="Binder M."/>
            <person name="Bloem J."/>
            <person name="Labutti K."/>
            <person name="Salamov A."/>
            <person name="Andreopoulos B."/>
            <person name="Baker S."/>
            <person name="Barry K."/>
            <person name="Bills G."/>
            <person name="Bluhm B."/>
            <person name="Cannon C."/>
            <person name="Castanera R."/>
            <person name="Culley D."/>
            <person name="Daum C."/>
            <person name="Ezra D."/>
            <person name="Gonzalez J."/>
            <person name="Henrissat B."/>
            <person name="Kuo A."/>
            <person name="Liang C."/>
            <person name="Lipzen A."/>
            <person name="Lutzoni F."/>
            <person name="Magnuson J."/>
            <person name="Mondo S."/>
            <person name="Nolan M."/>
            <person name="Ohm R."/>
            <person name="Pangilinan J."/>
            <person name="Park H.-J."/>
            <person name="Ramirez L."/>
            <person name="Alfaro M."/>
            <person name="Sun H."/>
            <person name="Tritt A."/>
            <person name="Yoshinaga Y."/>
            <person name="Zwiers L.-H."/>
            <person name="Turgeon B."/>
            <person name="Goodwin S."/>
            <person name="Spatafora J."/>
            <person name="Crous P."/>
            <person name="Grigoriev I."/>
        </authorList>
    </citation>
    <scope>NUCLEOTIDE SEQUENCE</scope>
    <source>
        <strain evidence="20">CBS 161.51</strain>
    </source>
</reference>
<feature type="domain" description="RNase III" evidence="16">
    <location>
        <begin position="947"/>
        <end position="1080"/>
    </location>
</feature>
<comment type="function">
    <text evidence="14">Dicer-like endonuclease involved in cleaving double-stranded RNA in the RNA interference (RNAi) pathway. Produces 21 to 25 bp dsRNAs (siRNAs) which target the selective destruction of homologous RNAs leading to sequence-specific suppression of gene expression, called post-transcriptional gene silencing (PTGS). Part of a broad host defense response against viral infection and transposons.</text>
</comment>
<dbReference type="GO" id="GO:0003723">
    <property type="term" value="F:RNA binding"/>
    <property type="evidence" value="ECO:0007669"/>
    <property type="project" value="UniProtKB-UniRule"/>
</dbReference>
<comment type="similarity">
    <text evidence="15">Belongs to the helicase family. Dicer subfamily.</text>
</comment>
<evidence type="ECO:0000256" key="1">
    <source>
        <dbReference type="ARBA" id="ARBA00001936"/>
    </source>
</evidence>
<evidence type="ECO:0000313" key="20">
    <source>
        <dbReference type="EMBL" id="KAF1945170.1"/>
    </source>
</evidence>
<dbReference type="CDD" id="cd00593">
    <property type="entry name" value="RIBOc"/>
    <property type="match status" value="2"/>
</dbReference>
<organism evidence="20 21">
    <name type="scientific">Clathrospora elynae</name>
    <dbReference type="NCBI Taxonomy" id="706981"/>
    <lineage>
        <taxon>Eukaryota</taxon>
        <taxon>Fungi</taxon>
        <taxon>Dikarya</taxon>
        <taxon>Ascomycota</taxon>
        <taxon>Pezizomycotina</taxon>
        <taxon>Dothideomycetes</taxon>
        <taxon>Pleosporomycetidae</taxon>
        <taxon>Pleosporales</taxon>
        <taxon>Diademaceae</taxon>
        <taxon>Clathrospora</taxon>
    </lineage>
</organism>
<dbReference type="PROSITE" id="PS50142">
    <property type="entry name" value="RNASE_3_2"/>
    <property type="match status" value="2"/>
</dbReference>